<dbReference type="AlphaFoldDB" id="A0A815IAK4"/>
<gene>
    <name evidence="3" type="ORF">EDS130_LOCUS34087</name>
</gene>
<evidence type="ECO:0000313" key="4">
    <source>
        <dbReference type="Proteomes" id="UP000663852"/>
    </source>
</evidence>
<dbReference type="Pfam" id="PF13417">
    <property type="entry name" value="GST_N_3"/>
    <property type="match status" value="1"/>
</dbReference>
<dbReference type="SUPFAM" id="SSF52833">
    <property type="entry name" value="Thioredoxin-like"/>
    <property type="match status" value="1"/>
</dbReference>
<comment type="caution">
    <text evidence="3">The sequence shown here is derived from an EMBL/GenBank/DDBJ whole genome shotgun (WGS) entry which is preliminary data.</text>
</comment>
<dbReference type="Gene3D" id="2.30.30.100">
    <property type="match status" value="2"/>
</dbReference>
<dbReference type="SUPFAM" id="SSF69318">
    <property type="entry name" value="Integrin alpha N-terminal domain"/>
    <property type="match status" value="2"/>
</dbReference>
<dbReference type="CDD" id="cd00570">
    <property type="entry name" value="GST_N_family"/>
    <property type="match status" value="1"/>
</dbReference>
<dbReference type="InterPro" id="IPR036249">
    <property type="entry name" value="Thioredoxin-like_sf"/>
</dbReference>
<feature type="domain" description="GST N-terminal" evidence="2">
    <location>
        <begin position="383"/>
        <end position="462"/>
    </location>
</feature>
<dbReference type="Pfam" id="PF13517">
    <property type="entry name" value="FG-GAP_3"/>
    <property type="match status" value="1"/>
</dbReference>
<keyword evidence="1" id="KW-0732">Signal</keyword>
<proteinExistence type="predicted"/>
<accession>A0A815IAK4</accession>
<dbReference type="Proteomes" id="UP000663852">
    <property type="component" value="Unassembled WGS sequence"/>
</dbReference>
<evidence type="ECO:0000256" key="1">
    <source>
        <dbReference type="ARBA" id="ARBA00022729"/>
    </source>
</evidence>
<dbReference type="EMBL" id="CAJNOJ010000280">
    <property type="protein sequence ID" value="CAF1365797.1"/>
    <property type="molecule type" value="Genomic_DNA"/>
</dbReference>
<dbReference type="OrthoDB" id="202840at2759"/>
<organism evidence="3 4">
    <name type="scientific">Adineta ricciae</name>
    <name type="common">Rotifer</name>
    <dbReference type="NCBI Taxonomy" id="249248"/>
    <lineage>
        <taxon>Eukaryota</taxon>
        <taxon>Metazoa</taxon>
        <taxon>Spiralia</taxon>
        <taxon>Gnathifera</taxon>
        <taxon>Rotifera</taxon>
        <taxon>Eurotatoria</taxon>
        <taxon>Bdelloidea</taxon>
        <taxon>Adinetida</taxon>
        <taxon>Adinetidae</taxon>
        <taxon>Adineta</taxon>
    </lineage>
</organism>
<name>A0A815IAK4_ADIRI</name>
<dbReference type="Gene3D" id="3.40.30.110">
    <property type="match status" value="2"/>
</dbReference>
<evidence type="ECO:0000259" key="2">
    <source>
        <dbReference type="PROSITE" id="PS50404"/>
    </source>
</evidence>
<evidence type="ECO:0000313" key="3">
    <source>
        <dbReference type="EMBL" id="CAF1365797.1"/>
    </source>
</evidence>
<reference evidence="3" key="1">
    <citation type="submission" date="2021-02" db="EMBL/GenBank/DDBJ databases">
        <authorList>
            <person name="Nowell W R."/>
        </authorList>
    </citation>
    <scope>NUCLEOTIDE SEQUENCE</scope>
</reference>
<dbReference type="InterPro" id="IPR013517">
    <property type="entry name" value="FG-GAP"/>
</dbReference>
<sequence length="687" mass="77282">MVAVTYDFNNDSNLDLAVVNAYDNRVDILFGCGNGSFQSERISYTVGNDRASLIMDDFNDDNIMDLADVNLDEQTITMIIDNRNGTFTVQMQYSVGSAPRELTSGDFTNDNQSDIVVADTGGSNIMLLLDDGDGTLQDRVTYTIDTSSTFMTSDFAIVNTPNDTTGIMFGDIDGIFTSSVILSATGNNLTWITLDDFNNDAKLDLAVVNQKDNNIGVLFGYGNGSLNDQITFNVDLNGDKIIALVVTNLDDNSISVLFGNQDGTFQNQTVYNTGTGPSFAVSNDFNNDKILDIAVIHQRFNNVNILFDNRNKTFENQITYGIAGSWLNSIMANDFNKDEKSDMAINVVGKAHLVDCRYYDSYNKSAFTFVCSSLGENIAKMSEELILYHYPQSPFAEKIRMAMGLKKLNWRSVTVDRVPPRSHLEILTGGYRRIPVLQVGADIYCDTHLIIRTLDRLRPNAPTLLSNRMAQPLCWWWDKTMFPLLFKLLIGLRGDKLPREWLDDRQKFAPQISLKKDDNEKDIPLIAQQMNAHLAWLVNMLDDDREFLLEGSSPSAFDITAYHILWAMKNNFEQETKDLLPYLTQAKFISWFDRIAAFGHGVINEISSEEAFEIAKQAEPIYIENKTTNEWNVGQRLRITPDDMGRVPVEGTFIAANDYEIVLRLFNEKTGNINVHFPRAGFDVIAI</sequence>
<protein>
    <recommendedName>
        <fullName evidence="2">GST N-terminal domain-containing protein</fullName>
    </recommendedName>
</protein>
<dbReference type="InterPro" id="IPR028994">
    <property type="entry name" value="Integrin_alpha_N"/>
</dbReference>
<dbReference type="InterPro" id="IPR004045">
    <property type="entry name" value="Glutathione_S-Trfase_N"/>
</dbReference>
<dbReference type="PROSITE" id="PS50404">
    <property type="entry name" value="GST_NTER"/>
    <property type="match status" value="1"/>
</dbReference>
<dbReference type="PANTHER" id="PTHR46580">
    <property type="entry name" value="SENSOR KINASE-RELATED"/>
    <property type="match status" value="1"/>
</dbReference>